<dbReference type="PANTHER" id="PTHR39165">
    <property type="entry name" value="IG HYPOTHETICAL 17883"/>
    <property type="match status" value="1"/>
</dbReference>
<comment type="caution">
    <text evidence="2">The sequence shown here is derived from an EMBL/GenBank/DDBJ whole genome shotgun (WGS) entry which is preliminary data.</text>
</comment>
<protein>
    <submittedName>
        <fullName evidence="2">DUF456 family protein</fullName>
    </submittedName>
</protein>
<feature type="transmembrane region" description="Helical" evidence="1">
    <location>
        <begin position="84"/>
        <end position="102"/>
    </location>
</feature>
<gene>
    <name evidence="2" type="ORF">IQ247_19960</name>
</gene>
<feature type="transmembrane region" description="Helical" evidence="1">
    <location>
        <begin position="138"/>
        <end position="164"/>
    </location>
</feature>
<evidence type="ECO:0000256" key="1">
    <source>
        <dbReference type="SAM" id="Phobius"/>
    </source>
</evidence>
<keyword evidence="1" id="KW-0812">Transmembrane</keyword>
<dbReference type="Proteomes" id="UP000620559">
    <property type="component" value="Unassembled WGS sequence"/>
</dbReference>
<name>A0A8J7F4I1_9CYAN</name>
<keyword evidence="1" id="KW-0472">Membrane</keyword>
<organism evidence="2 3">
    <name type="scientific">Plectonema cf. radiosum LEGE 06105</name>
    <dbReference type="NCBI Taxonomy" id="945769"/>
    <lineage>
        <taxon>Bacteria</taxon>
        <taxon>Bacillati</taxon>
        <taxon>Cyanobacteriota</taxon>
        <taxon>Cyanophyceae</taxon>
        <taxon>Oscillatoriophycideae</taxon>
        <taxon>Oscillatoriales</taxon>
        <taxon>Microcoleaceae</taxon>
        <taxon>Plectonema</taxon>
    </lineage>
</organism>
<feature type="transmembrane region" description="Helical" evidence="1">
    <location>
        <begin position="108"/>
        <end position="126"/>
    </location>
</feature>
<dbReference type="PANTHER" id="PTHR39165:SF1">
    <property type="entry name" value="DUF456 DOMAIN-CONTAINING PROTEIN"/>
    <property type="match status" value="1"/>
</dbReference>
<sequence length="173" mass="17826">MQLIYGLLIALMLVGIIGAVVPGIPGTSLILIGIIIWGFIKGSFAAISLPLIVTGVVLLLSMGIDFFAAYWGAKKAGASKWGQIGAMVGLVVAFFGLLPPFLVVGGPLIGIFIGPLLGAIIGEFIYRRDLLIAIKAGLGIVVGSLIGNIIQGCLALAAVIVFVVTTYSQVFVS</sequence>
<evidence type="ECO:0000313" key="3">
    <source>
        <dbReference type="Proteomes" id="UP000620559"/>
    </source>
</evidence>
<feature type="transmembrane region" description="Helical" evidence="1">
    <location>
        <begin position="46"/>
        <end position="72"/>
    </location>
</feature>
<proteinExistence type="predicted"/>
<dbReference type="InterPro" id="IPR007403">
    <property type="entry name" value="DUF456"/>
</dbReference>
<feature type="transmembrane region" description="Helical" evidence="1">
    <location>
        <begin position="7"/>
        <end position="40"/>
    </location>
</feature>
<dbReference type="AlphaFoldDB" id="A0A8J7F4I1"/>
<keyword evidence="1" id="KW-1133">Transmembrane helix</keyword>
<keyword evidence="3" id="KW-1185">Reference proteome</keyword>
<dbReference type="Pfam" id="PF04306">
    <property type="entry name" value="DUF456"/>
    <property type="match status" value="1"/>
</dbReference>
<accession>A0A8J7F4I1</accession>
<dbReference type="RefSeq" id="WP_193922887.1">
    <property type="nucleotide sequence ID" value="NZ_JADEWL010000077.1"/>
</dbReference>
<reference evidence="2" key="1">
    <citation type="submission" date="2020-10" db="EMBL/GenBank/DDBJ databases">
        <authorList>
            <person name="Castelo-Branco R."/>
            <person name="Eusebio N."/>
            <person name="Adriana R."/>
            <person name="Vieira A."/>
            <person name="Brugerolle De Fraissinette N."/>
            <person name="Rezende De Castro R."/>
            <person name="Schneider M.P."/>
            <person name="Vasconcelos V."/>
            <person name="Leao P.N."/>
        </authorList>
    </citation>
    <scope>NUCLEOTIDE SEQUENCE</scope>
    <source>
        <strain evidence="2">LEGE 06105</strain>
    </source>
</reference>
<evidence type="ECO:0000313" key="2">
    <source>
        <dbReference type="EMBL" id="MBE9214920.1"/>
    </source>
</evidence>
<dbReference type="EMBL" id="JADEWL010000077">
    <property type="protein sequence ID" value="MBE9214920.1"/>
    <property type="molecule type" value="Genomic_DNA"/>
</dbReference>